<dbReference type="Gene3D" id="2.60.120.740">
    <property type="match status" value="2"/>
</dbReference>
<feature type="domain" description="SUEL-type lectin" evidence="2">
    <location>
        <begin position="437"/>
        <end position="523"/>
    </location>
</feature>
<dbReference type="OrthoDB" id="6120134at2759"/>
<protein>
    <submittedName>
        <fullName evidence="3">EVA1C protein</fullName>
    </submittedName>
</protein>
<dbReference type="Pfam" id="PF02140">
    <property type="entry name" value="SUEL_Lectin"/>
    <property type="match status" value="2"/>
</dbReference>
<proteinExistence type="predicted"/>
<evidence type="ECO:0000256" key="1">
    <source>
        <dbReference type="SAM" id="Coils"/>
    </source>
</evidence>
<dbReference type="EMBL" id="OV696691">
    <property type="protein sequence ID" value="CAH1266718.1"/>
    <property type="molecule type" value="Genomic_DNA"/>
</dbReference>
<evidence type="ECO:0000313" key="4">
    <source>
        <dbReference type="Proteomes" id="UP000838412"/>
    </source>
</evidence>
<name>A0A8K0EXZ6_BRALA</name>
<organism evidence="3 4">
    <name type="scientific">Branchiostoma lanceolatum</name>
    <name type="common">Common lancelet</name>
    <name type="synonym">Amphioxus lanceolatum</name>
    <dbReference type="NCBI Taxonomy" id="7740"/>
    <lineage>
        <taxon>Eukaryota</taxon>
        <taxon>Metazoa</taxon>
        <taxon>Chordata</taxon>
        <taxon>Cephalochordata</taxon>
        <taxon>Leptocardii</taxon>
        <taxon>Amphioxiformes</taxon>
        <taxon>Branchiostomatidae</taxon>
        <taxon>Branchiostoma</taxon>
    </lineage>
</organism>
<evidence type="ECO:0000259" key="2">
    <source>
        <dbReference type="PROSITE" id="PS50228"/>
    </source>
</evidence>
<dbReference type="PROSITE" id="PS50228">
    <property type="entry name" value="SUEL_LECTIN"/>
    <property type="match status" value="2"/>
</dbReference>
<keyword evidence="1" id="KW-0175">Coiled coil</keyword>
<gene>
    <name evidence="3" type="primary">EVA1C</name>
    <name evidence="3" type="ORF">BLAG_LOCUS20268</name>
</gene>
<dbReference type="InterPro" id="IPR043159">
    <property type="entry name" value="Lectin_gal-bd_sf"/>
</dbReference>
<dbReference type="CDD" id="cd22827">
    <property type="entry name" value="Gal_Rha_Lectin_SUL-I-like"/>
    <property type="match status" value="2"/>
</dbReference>
<keyword evidence="4" id="KW-1185">Reference proteome</keyword>
<sequence length="618" mass="67830">MNKRFLKKKVALNSAGPAGTVRSPTTTTLLRHLAWHPADPARSLCGNTAASAAVRVAVDSNRKQTEVLNKLENRLLQILAAADDNKKQEDFAERGEDITTLDITENESDQNQAETVDMLESKLHQILTGEDGALDIRGQADDGLVKKPGCEGHQAGDQWGTSDHDNCICQSPDRLCYHVDCLPGSEIVRGSDDLWDCEVVSSKRDITGSVIAVHDTVKRITKLDAFGVFSGVLGIVGFIADRIEAAQTTAQLNEIQDQIRELDRKVDELTRSVGQLQLGQDYIAQVTLYGRDELRLKNMLDTHAKMQISNGLYVLPGYDIQRWAESVISYGPGGAHQILHNLLNMVDPQEGVFDGKSFFEIYHQRLIDEGEKYSEKMSKKVAQVYGLIGGGYALWITALRITGRTSEIPDLTQKAKTNLKTLESTLEKYTKVDQRRVCEHGTLPIHCPAEKRINILFALYGRTSREYCGGAIYTTNCHSSNSGARVRSSCQGRSSCSVAANNGVFGDPCPGTVKYLEVEFSCIEAEPRRVCEHGTLPIHCPAGKRINILFALYGRTSREYCGGAIYTTNCYSSNSGARVRSSCQGRSSCSVAANNGVFGDPCPGTVKYLEVDFSCIGR</sequence>
<dbReference type="AlphaFoldDB" id="A0A8K0EXZ6"/>
<dbReference type="FunFam" id="2.60.120.740:FF:000001">
    <property type="entry name" value="Adhesion G protein-coupled receptor L2"/>
    <property type="match status" value="2"/>
</dbReference>
<evidence type="ECO:0000313" key="3">
    <source>
        <dbReference type="EMBL" id="CAH1266718.1"/>
    </source>
</evidence>
<feature type="domain" description="SUEL-type lectin" evidence="2">
    <location>
        <begin position="530"/>
        <end position="616"/>
    </location>
</feature>
<feature type="coiled-coil region" evidence="1">
    <location>
        <begin position="245"/>
        <end position="272"/>
    </location>
</feature>
<accession>A0A8K0EXZ6</accession>
<dbReference type="InterPro" id="IPR000922">
    <property type="entry name" value="Lectin_gal-bd_dom"/>
</dbReference>
<dbReference type="Proteomes" id="UP000838412">
    <property type="component" value="Chromosome 6"/>
</dbReference>
<reference evidence="3" key="1">
    <citation type="submission" date="2022-01" db="EMBL/GenBank/DDBJ databases">
        <authorList>
            <person name="Braso-Vives M."/>
        </authorList>
    </citation>
    <scope>NUCLEOTIDE SEQUENCE</scope>
</reference>
<dbReference type="PANTHER" id="PTHR46780">
    <property type="entry name" value="PROTEIN EVA-1"/>
    <property type="match status" value="1"/>
</dbReference>
<dbReference type="GO" id="GO:0030246">
    <property type="term" value="F:carbohydrate binding"/>
    <property type="evidence" value="ECO:0007669"/>
    <property type="project" value="InterPro"/>
</dbReference>